<dbReference type="PANTHER" id="PTHR43731:SF14">
    <property type="entry name" value="PRESENILIN-ASSOCIATED RHOMBOID-LIKE PROTEIN, MITOCHONDRIAL"/>
    <property type="match status" value="1"/>
</dbReference>
<evidence type="ECO:0000256" key="3">
    <source>
        <dbReference type="ARBA" id="ARBA00022692"/>
    </source>
</evidence>
<dbReference type="InterPro" id="IPR050925">
    <property type="entry name" value="Rhomboid_protease_S54"/>
</dbReference>
<dbReference type="GO" id="GO:0006508">
    <property type="term" value="P:proteolysis"/>
    <property type="evidence" value="ECO:0007669"/>
    <property type="project" value="UniProtKB-KW"/>
</dbReference>
<keyword evidence="9" id="KW-0645">Protease</keyword>
<protein>
    <submittedName>
        <fullName evidence="9">Membrane associated serine protease, rhomboid family</fullName>
    </submittedName>
</protein>
<comment type="subcellular location">
    <subcellularLocation>
        <location evidence="1">Membrane</location>
        <topology evidence="1">Multi-pass membrane protein</topology>
    </subcellularLocation>
</comment>
<keyword evidence="4" id="KW-0378">Hydrolase</keyword>
<accession>A0A1M7K7X5</accession>
<comment type="similarity">
    <text evidence="2">Belongs to the peptidase S54 family.</text>
</comment>
<dbReference type="SUPFAM" id="SSF144091">
    <property type="entry name" value="Rhomboid-like"/>
    <property type="match status" value="1"/>
</dbReference>
<dbReference type="InterPro" id="IPR035952">
    <property type="entry name" value="Rhomboid-like_sf"/>
</dbReference>
<evidence type="ECO:0000313" key="9">
    <source>
        <dbReference type="EMBL" id="SHM61402.1"/>
    </source>
</evidence>
<dbReference type="GO" id="GO:0016020">
    <property type="term" value="C:membrane"/>
    <property type="evidence" value="ECO:0007669"/>
    <property type="project" value="UniProtKB-SubCell"/>
</dbReference>
<feature type="transmembrane region" description="Helical" evidence="7">
    <location>
        <begin position="162"/>
        <end position="185"/>
    </location>
</feature>
<keyword evidence="5 7" id="KW-1133">Transmembrane helix</keyword>
<evidence type="ECO:0000313" key="10">
    <source>
        <dbReference type="Proteomes" id="UP000322545"/>
    </source>
</evidence>
<dbReference type="RefSeq" id="WP_149780584.1">
    <property type="nucleotide sequence ID" value="NZ_FRCB01000010.1"/>
</dbReference>
<evidence type="ECO:0000256" key="1">
    <source>
        <dbReference type="ARBA" id="ARBA00004141"/>
    </source>
</evidence>
<proteinExistence type="inferred from homology"/>
<dbReference type="Proteomes" id="UP000322545">
    <property type="component" value="Unassembled WGS sequence"/>
</dbReference>
<reference evidence="9 10" key="1">
    <citation type="submission" date="2016-11" db="EMBL/GenBank/DDBJ databases">
        <authorList>
            <person name="Varghese N."/>
            <person name="Submissions S."/>
        </authorList>
    </citation>
    <scope>NUCLEOTIDE SEQUENCE [LARGE SCALE GENOMIC DNA]</scope>
    <source>
        <strain evidence="9 10">DSM 28249</strain>
    </source>
</reference>
<dbReference type="Pfam" id="PF01694">
    <property type="entry name" value="Rhomboid"/>
    <property type="match status" value="1"/>
</dbReference>
<feature type="domain" description="Peptidase S54 rhomboid" evidence="8">
    <location>
        <begin position="69"/>
        <end position="210"/>
    </location>
</feature>
<evidence type="ECO:0000256" key="6">
    <source>
        <dbReference type="ARBA" id="ARBA00023136"/>
    </source>
</evidence>
<feature type="transmembrane region" description="Helical" evidence="7">
    <location>
        <begin position="191"/>
        <end position="210"/>
    </location>
</feature>
<dbReference type="AlphaFoldDB" id="A0A1M7K7X5"/>
<evidence type="ECO:0000256" key="5">
    <source>
        <dbReference type="ARBA" id="ARBA00022989"/>
    </source>
</evidence>
<keyword evidence="6 7" id="KW-0472">Membrane</keyword>
<evidence type="ECO:0000259" key="8">
    <source>
        <dbReference type="Pfam" id="PF01694"/>
    </source>
</evidence>
<dbReference type="Gene3D" id="1.20.1540.10">
    <property type="entry name" value="Rhomboid-like"/>
    <property type="match status" value="1"/>
</dbReference>
<dbReference type="PANTHER" id="PTHR43731">
    <property type="entry name" value="RHOMBOID PROTEASE"/>
    <property type="match status" value="1"/>
</dbReference>
<dbReference type="GO" id="GO:0004252">
    <property type="term" value="F:serine-type endopeptidase activity"/>
    <property type="evidence" value="ECO:0007669"/>
    <property type="project" value="InterPro"/>
</dbReference>
<sequence>MNAFLPSERRARLVLLALLAVSVLPEAVLLGADWGIWGSPRWRRFTYEHFAFWTGLLRGWTPNYPLQPWLMFVTYAGLHAGPGHLLVNMVTLVSVARAELDRVGAWRFATIYALSVLGGAAGFALLSDKLQPMVGASGALFGLVGAWVIWDISDTLRARPGFTTLAYAILWPVTLLGVLNLLMFWATSGHLAWETHLGGFIAGALAAPFLDRRRNQA</sequence>
<name>A0A1M7K7X5_9RHOB</name>
<feature type="transmembrane region" description="Helical" evidence="7">
    <location>
        <begin position="132"/>
        <end position="150"/>
    </location>
</feature>
<keyword evidence="10" id="KW-1185">Reference proteome</keyword>
<evidence type="ECO:0000256" key="4">
    <source>
        <dbReference type="ARBA" id="ARBA00022801"/>
    </source>
</evidence>
<feature type="transmembrane region" description="Helical" evidence="7">
    <location>
        <begin position="69"/>
        <end position="93"/>
    </location>
</feature>
<feature type="transmembrane region" description="Helical" evidence="7">
    <location>
        <begin position="105"/>
        <end position="126"/>
    </location>
</feature>
<gene>
    <name evidence="9" type="ORF">SAMN05443432_11018</name>
</gene>
<organism evidence="9 10">
    <name type="scientific">Roseovarius litoreus</name>
    <dbReference type="NCBI Taxonomy" id="1155722"/>
    <lineage>
        <taxon>Bacteria</taxon>
        <taxon>Pseudomonadati</taxon>
        <taxon>Pseudomonadota</taxon>
        <taxon>Alphaproteobacteria</taxon>
        <taxon>Rhodobacterales</taxon>
        <taxon>Roseobacteraceae</taxon>
        <taxon>Roseovarius</taxon>
    </lineage>
</organism>
<evidence type="ECO:0000256" key="2">
    <source>
        <dbReference type="ARBA" id="ARBA00009045"/>
    </source>
</evidence>
<evidence type="ECO:0000256" key="7">
    <source>
        <dbReference type="SAM" id="Phobius"/>
    </source>
</evidence>
<keyword evidence="3 7" id="KW-0812">Transmembrane</keyword>
<dbReference type="EMBL" id="FRCB01000010">
    <property type="protein sequence ID" value="SHM61402.1"/>
    <property type="molecule type" value="Genomic_DNA"/>
</dbReference>
<dbReference type="InterPro" id="IPR022764">
    <property type="entry name" value="Peptidase_S54_rhomboid_dom"/>
</dbReference>